<dbReference type="PANTHER" id="PTHR12697">
    <property type="entry name" value="PBS LYASE HEAT-LIKE PROTEIN"/>
    <property type="match status" value="1"/>
</dbReference>
<evidence type="ECO:0000313" key="3">
    <source>
        <dbReference type="EMBL" id="MCQ1537865.1"/>
    </source>
</evidence>
<dbReference type="InterPro" id="IPR021133">
    <property type="entry name" value="HEAT_type_2"/>
</dbReference>
<dbReference type="SUPFAM" id="SSF48371">
    <property type="entry name" value="ARM repeat"/>
    <property type="match status" value="3"/>
</dbReference>
<gene>
    <name evidence="3" type="ORF">FTO68_02535</name>
</gene>
<keyword evidence="4" id="KW-1185">Reference proteome</keyword>
<sequence>MGYISPQIPTSTAGCYKPSMYISGMTINGTLKQQGSDEDMVFNTLFGTNIQSLADRGKFGRITALINSDDPETKLEAITVLVRHGGEAYEHLAVALSELISPLEQTQLVREVYFMLVGNPEELVRFILVSPENIRTIIRKYIISEGKPDLFTLHSLSRRKDPTLRQSAIATADTLGKEGFDIILSGLFDRDPDVASESATILERRNIVPDAPKERAQYLFVRKKWNELVHIGKAGTPILLRSLKEGDQKVRRAVIKAIGKGHNPEMLQVLQKYLSDPDPLIVGEAVAAIGEIGGPDAEQILEMCLNARYPLIRMEASWGLQRMGWKPKNDHQKVLSLLAREDWGGLTAMGRTAIPALINALRETHSAVRSGATETLRNIGPVAIHALRQVASSSDPNLALVARNALAEIDKKNQQLRADSHAKPVDSRRYHDELAASLKARESHSRLSMKKSGRQPAALREEAVKPPKPDESKKRYAEEFAASVRAQEEFRKQVPYKPMPVIEKPTSLPEESKKDLEVNDIILKGLNEALRKMYGDIGPRIPITDEEEIKPLEKRDEEVVLTGSSLKPAPAPEPLPLPEKEEEDEPEEMDNFEKLVASLSDRDTNIRISACYALRLYRERAVPPLIRTLHDPIASVRVAAIESLGEIADPEGKLPLIECIKDSEPDVQIAAVAALGNYTDNEVINTLVSLLGHDHFRVSMAASDALVQIRFLALAPLAKALKQAPMRIRTNAAATLGKMEDQDVVPLLMEYLEDPSEEMRIAVAKALARVGYPAIRPLAEVVVGGSRLQKLTALDTLGRMSEDEATAAIRPALGDPDQGIRIFALQMIRKRESLALWRSAWAEQLGGAVPKPKGIPRLKKDDKELYDQSGGEEDVKTLIQGLRDSNRNVQFAAAMKLTVMGRPAIEELLKAVKTESPEIRALAEEVIGEMRDVAVEPLLDALYDESSVVRAIAARNLGRIGAKKGFDSLQRAFETEQETEVRAIIVEALGYIGTGEVVPTLKRALHDRDEEVRLVAARALGYINDSSAVEALMSALDDTDIRISEAALTALKDPDGTPQEHLVKAMRDAGGFRNKSISSALTSIGWTPETEEEEVCFLISENRWFDIEKMGSCAIRPIVDTLQKGTLEERIEAIKTLSHIGGSDAVHALIGILSDEHIMVRKKAEYALVDLGELAVEPLTALLGEEKGPLDKTVQRILRQIESKRLQGGEMDKIGETDFDIAETGTIESILSGTNIPEPSEEDEARSLTAEEASGDEDASDHLETDSITDPGVDEHPVAGTDDGSKAPLPAEELSGEIDLPEVDQPDGSKTSEVSETALPAIDEESLASFSEEEFSRLVEDFDAIDLSLSPDETITPAHDKKKPLEHDEDESH</sequence>
<accession>A0ABD4TJ59</accession>
<organism evidence="3 4">
    <name type="scientific">Methanocalculus taiwanensis</name>
    <dbReference type="NCBI Taxonomy" id="106207"/>
    <lineage>
        <taxon>Archaea</taxon>
        <taxon>Methanobacteriati</taxon>
        <taxon>Methanobacteriota</taxon>
        <taxon>Stenosarchaea group</taxon>
        <taxon>Methanomicrobia</taxon>
        <taxon>Methanomicrobiales</taxon>
        <taxon>Methanocalculaceae</taxon>
        <taxon>Methanocalculus</taxon>
    </lineage>
</organism>
<dbReference type="InterPro" id="IPR016024">
    <property type="entry name" value="ARM-type_fold"/>
</dbReference>
<feature type="compositionally biased region" description="Acidic residues" evidence="2">
    <location>
        <begin position="1294"/>
        <end position="1305"/>
    </location>
</feature>
<feature type="compositionally biased region" description="Polar residues" evidence="2">
    <location>
        <begin position="1228"/>
        <end position="1237"/>
    </location>
</feature>
<feature type="region of interest" description="Disordered" evidence="2">
    <location>
        <begin position="561"/>
        <end position="586"/>
    </location>
</feature>
<comment type="caution">
    <text evidence="3">The sequence shown here is derived from an EMBL/GenBank/DDBJ whole genome shotgun (WGS) entry which is preliminary data.</text>
</comment>
<dbReference type="PANTHER" id="PTHR12697:SF38">
    <property type="entry name" value="PBS LYASE HEAT DOMAIN PROTEIN REPEAT-CONTAINING PROTEIN"/>
    <property type="match status" value="1"/>
</dbReference>
<feature type="region of interest" description="Disordered" evidence="2">
    <location>
        <begin position="438"/>
        <end position="476"/>
    </location>
</feature>
<dbReference type="Pfam" id="PF13646">
    <property type="entry name" value="HEAT_2"/>
    <property type="match status" value="4"/>
</dbReference>
<dbReference type="SMART" id="SM00567">
    <property type="entry name" value="EZ_HEAT"/>
    <property type="match status" value="16"/>
</dbReference>
<feature type="region of interest" description="Disordered" evidence="2">
    <location>
        <begin position="1349"/>
        <end position="1373"/>
    </location>
</feature>
<dbReference type="SMART" id="SM00185">
    <property type="entry name" value="ARM"/>
    <property type="match status" value="5"/>
</dbReference>
<evidence type="ECO:0000256" key="2">
    <source>
        <dbReference type="SAM" id="MobiDB-lite"/>
    </source>
</evidence>
<dbReference type="InterPro" id="IPR004155">
    <property type="entry name" value="PBS_lyase_HEAT"/>
</dbReference>
<evidence type="ECO:0000313" key="4">
    <source>
        <dbReference type="Proteomes" id="UP001524383"/>
    </source>
</evidence>
<feature type="region of interest" description="Disordered" evidence="2">
    <location>
        <begin position="412"/>
        <end position="431"/>
    </location>
</feature>
<dbReference type="PROSITE" id="PS50077">
    <property type="entry name" value="HEAT_REPEAT"/>
    <property type="match status" value="3"/>
</dbReference>
<dbReference type="Proteomes" id="UP001524383">
    <property type="component" value="Unassembled WGS sequence"/>
</dbReference>
<reference evidence="3 4" key="1">
    <citation type="submission" date="2019-08" db="EMBL/GenBank/DDBJ databases">
        <authorList>
            <person name="Chen S.-C."/>
            <person name="Lai M.-C."/>
            <person name="You Y.-T."/>
        </authorList>
    </citation>
    <scope>NUCLEOTIDE SEQUENCE [LARGE SCALE GENOMIC DNA]</scope>
    <source>
        <strain evidence="3 4">P2F9704a</strain>
    </source>
</reference>
<dbReference type="InterPro" id="IPR000225">
    <property type="entry name" value="Armadillo"/>
</dbReference>
<comment type="function">
    <text evidence="1">Catalyzes the hydroxylation of the N(6)-(4-aminobutyl)-L-lysine intermediate produced by deoxyhypusine synthase/DHPS on a critical lysine of the eukaryotic translation initiation factor 5A/eIF-5A. This is the second step of the post-translational modification of that lysine into an unusual amino acid residue named hypusine. Hypusination is unique to mature eIF-5A factor and is essential for its function.</text>
</comment>
<dbReference type="Gene3D" id="1.25.10.10">
    <property type="entry name" value="Leucine-rich Repeat Variant"/>
    <property type="match status" value="6"/>
</dbReference>
<evidence type="ECO:0008006" key="5">
    <source>
        <dbReference type="Google" id="ProtNLM"/>
    </source>
</evidence>
<feature type="region of interest" description="Disordered" evidence="2">
    <location>
        <begin position="1228"/>
        <end position="1327"/>
    </location>
</feature>
<proteinExistence type="predicted"/>
<feature type="compositionally biased region" description="Basic and acidic residues" evidence="2">
    <location>
        <begin position="459"/>
        <end position="476"/>
    </location>
</feature>
<dbReference type="InterPro" id="IPR011989">
    <property type="entry name" value="ARM-like"/>
</dbReference>
<protein>
    <recommendedName>
        <fullName evidence="5">HEAT repeat domain-containing protein</fullName>
    </recommendedName>
</protein>
<dbReference type="EMBL" id="VOTZ01000003">
    <property type="protein sequence ID" value="MCQ1537865.1"/>
    <property type="molecule type" value="Genomic_DNA"/>
</dbReference>
<evidence type="ECO:0000256" key="1">
    <source>
        <dbReference type="ARBA" id="ARBA00045876"/>
    </source>
</evidence>
<name>A0ABD4TJ59_9EURY</name>